<dbReference type="EMBL" id="JAOQIO010000067">
    <property type="protein sequence ID" value="MCU6793771.1"/>
    <property type="molecule type" value="Genomic_DNA"/>
</dbReference>
<dbReference type="PANTHER" id="PTHR33408:SF4">
    <property type="entry name" value="TRANSPOSASE DDE DOMAIN-CONTAINING PROTEIN"/>
    <property type="match status" value="1"/>
</dbReference>
<organism evidence="4 5">
    <name type="scientific">Paenibacillus baimaensis</name>
    <dbReference type="NCBI Taxonomy" id="2982185"/>
    <lineage>
        <taxon>Bacteria</taxon>
        <taxon>Bacillati</taxon>
        <taxon>Bacillota</taxon>
        <taxon>Bacilli</taxon>
        <taxon>Bacillales</taxon>
        <taxon>Paenibacillaceae</taxon>
        <taxon>Paenibacillus</taxon>
    </lineage>
</organism>
<dbReference type="PANTHER" id="PTHR33408">
    <property type="entry name" value="TRANSPOSASE"/>
    <property type="match status" value="1"/>
</dbReference>
<dbReference type="RefSeq" id="WP_262685003.1">
    <property type="nucleotide sequence ID" value="NZ_JAOQIO010000067.1"/>
</dbReference>
<feature type="region of interest" description="Disordered" evidence="1">
    <location>
        <begin position="181"/>
        <end position="224"/>
    </location>
</feature>
<comment type="caution">
    <text evidence="4">The sequence shown here is derived from an EMBL/GenBank/DDBJ whole genome shotgun (WGS) entry which is preliminary data.</text>
</comment>
<dbReference type="InterPro" id="IPR008490">
    <property type="entry name" value="Transposase_InsH_N"/>
</dbReference>
<name>A0ABT2UGK4_9BACL</name>
<accession>A0ABT2UGK4</accession>
<keyword evidence="5" id="KW-1185">Reference proteome</keyword>
<feature type="domain" description="Transposase IS4-like" evidence="2">
    <location>
        <begin position="223"/>
        <end position="338"/>
    </location>
</feature>
<dbReference type="Pfam" id="PF05598">
    <property type="entry name" value="DUF772"/>
    <property type="match status" value="1"/>
</dbReference>
<dbReference type="NCBIfam" id="NF033551">
    <property type="entry name" value="transpos_IS1182"/>
    <property type="match status" value="1"/>
</dbReference>
<dbReference type="InterPro" id="IPR002559">
    <property type="entry name" value="Transposase_11"/>
</dbReference>
<gene>
    <name evidence="4" type="ORF">OB236_16825</name>
</gene>
<dbReference type="InterPro" id="IPR047629">
    <property type="entry name" value="IS1182_transpos"/>
</dbReference>
<sequence length="405" mass="46102">MMGVDGDKQNQLMVINLDDLVPQDHLLRDIRKKVDFTFIYEKVRHLYSPFGRRSIDPVLLIKMLLIGYLFGIPSERRLEQEIIVNLAYRWFLGLDLGESIPDHSTLSQNRLRRFKDSEAFQEIFDHIVSDCISKGIVTGEVVVVDSTHLKANASIGKAEKVRVEKKPSEYFKDLEQEARRIESELNKDPNKKKRGKKPKEDDSVKEVTQSKSDPEAGLLNRSDKPKGFHYLAHTTIDTKQGIITDIHVTPANVNDHEPFTARLKKQKEKFGLPLQKVGADKGYDRSPVHHGLEKLEIEGYIVPIDTDESHLNKSGFTYDPTNDTYTCKEGKALRFTRINFHTKKQAYTKMYAAESKDCKQCPLRSSCFGKTVIKEPLCCRNNVAMSTPSIVNPSISQPSILTLVN</sequence>
<evidence type="ECO:0000259" key="2">
    <source>
        <dbReference type="Pfam" id="PF01609"/>
    </source>
</evidence>
<evidence type="ECO:0000313" key="5">
    <source>
        <dbReference type="Proteomes" id="UP001652445"/>
    </source>
</evidence>
<evidence type="ECO:0000256" key="1">
    <source>
        <dbReference type="SAM" id="MobiDB-lite"/>
    </source>
</evidence>
<protein>
    <submittedName>
        <fullName evidence="4">IS1182 family transposase</fullName>
    </submittedName>
</protein>
<reference evidence="4 5" key="1">
    <citation type="submission" date="2022-09" db="EMBL/GenBank/DDBJ databases">
        <authorList>
            <person name="Han X.L."/>
            <person name="Wang Q."/>
            <person name="Lu T."/>
        </authorList>
    </citation>
    <scope>NUCLEOTIDE SEQUENCE [LARGE SCALE GENOMIC DNA]</scope>
    <source>
        <strain evidence="4 5">WQ 127069</strain>
    </source>
</reference>
<dbReference type="Pfam" id="PF01609">
    <property type="entry name" value="DDE_Tnp_1"/>
    <property type="match status" value="1"/>
</dbReference>
<proteinExistence type="predicted"/>
<evidence type="ECO:0000259" key="3">
    <source>
        <dbReference type="Pfam" id="PF05598"/>
    </source>
</evidence>
<dbReference type="Proteomes" id="UP001652445">
    <property type="component" value="Unassembled WGS sequence"/>
</dbReference>
<evidence type="ECO:0000313" key="4">
    <source>
        <dbReference type="EMBL" id="MCU6793771.1"/>
    </source>
</evidence>
<feature type="domain" description="Transposase InsH N-terminal" evidence="3">
    <location>
        <begin position="16"/>
        <end position="110"/>
    </location>
</feature>